<dbReference type="InterPro" id="IPR016181">
    <property type="entry name" value="Acyl_CoA_acyltransferase"/>
</dbReference>
<keyword evidence="8" id="KW-1185">Reference proteome</keyword>
<dbReference type="SUPFAM" id="SSF55729">
    <property type="entry name" value="Acyl-CoA N-acyltransferases (Nat)"/>
    <property type="match status" value="1"/>
</dbReference>
<sequence length="357" mass="40772">MNLMLQAKSPEALYDTPLLHQSSFWSQVKQNQGFAARAFDIKVRTSDVLQLSGSSYLLDDVLVLLAPIGRSYSMGYVPYGPVLNPIDSLMGPFLEELSEQLREKLPKDCALLRFDLPWQRPWQADNLDTSLQELRLNWGTERKVLRKACSDQLPPDTLLLDLCGSEESILSRMHRKTRYNIHLAQRKGVVVREGTFEDLPIFYELYKETCLRNGLNLHDLSFFSSFFGPKDIHAGFCLLLAEWEGVPLSAMFLTRSSNRATYLYGASSSRMRNSMSTYALQWNAIVLAKKWGCTQYDLFGLAPSDEPSHPMHGLNAFKMGFGGKPFHRMGCWDYAFDEQISNELFAYEMVEKGYHLT</sequence>
<reference evidence="7 8" key="1">
    <citation type="submission" date="2011-11" db="EMBL/GenBank/DDBJ databases">
        <title>Complete sequence of Spirochaeta sp. grapes.</title>
        <authorList>
            <consortium name="US DOE Joint Genome Institute"/>
            <person name="Lucas S."/>
            <person name="Han J."/>
            <person name="Lapidus A."/>
            <person name="Cheng J.-F."/>
            <person name="Goodwin L."/>
            <person name="Pitluck S."/>
            <person name="Peters L."/>
            <person name="Ovchinnikova G."/>
            <person name="Munk A.C."/>
            <person name="Detter J.C."/>
            <person name="Han C."/>
            <person name="Tapia R."/>
            <person name="Land M."/>
            <person name="Hauser L."/>
            <person name="Kyrpides N."/>
            <person name="Ivanova N."/>
            <person name="Pagani I."/>
            <person name="Ritalahtilisa K."/>
            <person name="Loeffler F."/>
            <person name="Woyke T."/>
        </authorList>
    </citation>
    <scope>NUCLEOTIDE SEQUENCE [LARGE SCALE GENOMIC DNA]</scope>
    <source>
        <strain evidence="8">ATCC BAA-1885 / DSM 22778 / Grapes</strain>
    </source>
</reference>
<evidence type="ECO:0000256" key="2">
    <source>
        <dbReference type="ARBA" id="ARBA00022679"/>
    </source>
</evidence>
<dbReference type="GO" id="GO:0008360">
    <property type="term" value="P:regulation of cell shape"/>
    <property type="evidence" value="ECO:0007669"/>
    <property type="project" value="UniProtKB-KW"/>
</dbReference>
<dbReference type="GO" id="GO:0009252">
    <property type="term" value="P:peptidoglycan biosynthetic process"/>
    <property type="evidence" value="ECO:0007669"/>
    <property type="project" value="UniProtKB-KW"/>
</dbReference>
<evidence type="ECO:0000256" key="4">
    <source>
        <dbReference type="ARBA" id="ARBA00022984"/>
    </source>
</evidence>
<evidence type="ECO:0000256" key="6">
    <source>
        <dbReference type="ARBA" id="ARBA00023316"/>
    </source>
</evidence>
<dbReference type="PROSITE" id="PS51191">
    <property type="entry name" value="FEMABX"/>
    <property type="match status" value="1"/>
</dbReference>
<proteinExistence type="inferred from homology"/>
<protein>
    <submittedName>
        <fullName evidence="7">Putative methicillin resistance protein</fullName>
    </submittedName>
</protein>
<organism evidence="7 8">
    <name type="scientific">Sphaerochaeta pleomorpha (strain ATCC BAA-1885 / DSM 22778 / Grapes)</name>
    <dbReference type="NCBI Taxonomy" id="158190"/>
    <lineage>
        <taxon>Bacteria</taxon>
        <taxon>Pseudomonadati</taxon>
        <taxon>Spirochaetota</taxon>
        <taxon>Spirochaetia</taxon>
        <taxon>Spirochaetales</taxon>
        <taxon>Sphaerochaetaceae</taxon>
        <taxon>Sphaerochaeta</taxon>
    </lineage>
</organism>
<dbReference type="Pfam" id="PF02388">
    <property type="entry name" value="FemAB"/>
    <property type="match status" value="2"/>
</dbReference>
<dbReference type="GO" id="GO:0016755">
    <property type="term" value="F:aminoacyltransferase activity"/>
    <property type="evidence" value="ECO:0007669"/>
    <property type="project" value="InterPro"/>
</dbReference>
<keyword evidence="5" id="KW-0012">Acyltransferase</keyword>
<evidence type="ECO:0000256" key="5">
    <source>
        <dbReference type="ARBA" id="ARBA00023315"/>
    </source>
</evidence>
<name>G8QT41_SPHPG</name>
<keyword evidence="3" id="KW-0133">Cell shape</keyword>
<keyword evidence="6" id="KW-0961">Cell wall biogenesis/degradation</keyword>
<evidence type="ECO:0000256" key="3">
    <source>
        <dbReference type="ARBA" id="ARBA00022960"/>
    </source>
</evidence>
<dbReference type="InterPro" id="IPR003447">
    <property type="entry name" value="FEMABX"/>
</dbReference>
<keyword evidence="4" id="KW-0573">Peptidoglycan synthesis</keyword>
<dbReference type="STRING" id="158190.SpiGrapes_0082"/>
<evidence type="ECO:0000313" key="8">
    <source>
        <dbReference type="Proteomes" id="UP000005632"/>
    </source>
</evidence>
<dbReference type="EMBL" id="CP003155">
    <property type="protein sequence ID" value="AEV27946.1"/>
    <property type="molecule type" value="Genomic_DNA"/>
</dbReference>
<dbReference type="PANTHER" id="PTHR36174">
    <property type="entry name" value="LIPID II:GLYCINE GLYCYLTRANSFERASE"/>
    <property type="match status" value="1"/>
</dbReference>
<keyword evidence="2" id="KW-0808">Transferase</keyword>
<dbReference type="AlphaFoldDB" id="G8QT41"/>
<accession>G8QT41</accession>
<dbReference type="KEGG" id="sgp:SpiGrapes_0082"/>
<dbReference type="eggNOG" id="COG2348">
    <property type="taxonomic scope" value="Bacteria"/>
</dbReference>
<evidence type="ECO:0000256" key="1">
    <source>
        <dbReference type="ARBA" id="ARBA00009943"/>
    </source>
</evidence>
<comment type="similarity">
    <text evidence="1">Belongs to the FemABX family.</text>
</comment>
<dbReference type="Proteomes" id="UP000005632">
    <property type="component" value="Chromosome"/>
</dbReference>
<dbReference type="PANTHER" id="PTHR36174:SF1">
    <property type="entry name" value="LIPID II:GLYCINE GLYCYLTRANSFERASE"/>
    <property type="match status" value="1"/>
</dbReference>
<evidence type="ECO:0000313" key="7">
    <source>
        <dbReference type="EMBL" id="AEV27946.1"/>
    </source>
</evidence>
<dbReference type="Gene3D" id="3.40.630.30">
    <property type="match status" value="1"/>
</dbReference>
<dbReference type="HOGENOM" id="CLU_048411_0_0_12"/>
<dbReference type="GO" id="GO:0071555">
    <property type="term" value="P:cell wall organization"/>
    <property type="evidence" value="ECO:0007669"/>
    <property type="project" value="UniProtKB-KW"/>
</dbReference>
<gene>
    <name evidence="7" type="ordered locus">SpiGrapes_0082</name>
</gene>
<dbReference type="InterPro" id="IPR050644">
    <property type="entry name" value="PG_Glycine_Bridge_Synth"/>
</dbReference>